<dbReference type="EMBL" id="VDEP01000136">
    <property type="protein sequence ID" value="KAA1129471.1"/>
    <property type="molecule type" value="Genomic_DNA"/>
</dbReference>
<proteinExistence type="predicted"/>
<organism evidence="1 2">
    <name type="scientific">Puccinia graminis f. sp. tritici</name>
    <dbReference type="NCBI Taxonomy" id="56615"/>
    <lineage>
        <taxon>Eukaryota</taxon>
        <taxon>Fungi</taxon>
        <taxon>Dikarya</taxon>
        <taxon>Basidiomycota</taxon>
        <taxon>Pucciniomycotina</taxon>
        <taxon>Pucciniomycetes</taxon>
        <taxon>Pucciniales</taxon>
        <taxon>Pucciniaceae</taxon>
        <taxon>Puccinia</taxon>
    </lineage>
</organism>
<comment type="caution">
    <text evidence="1">The sequence shown here is derived from an EMBL/GenBank/DDBJ whole genome shotgun (WGS) entry which is preliminary data.</text>
</comment>
<accession>A0A5B0RU73</accession>
<dbReference type="AlphaFoldDB" id="A0A5B0RU73"/>
<reference evidence="1 2" key="1">
    <citation type="submission" date="2019-05" db="EMBL/GenBank/DDBJ databases">
        <title>Emergence of the Ug99 lineage of the wheat stem rust pathogen through somatic hybridization.</title>
        <authorList>
            <person name="Li F."/>
            <person name="Upadhyaya N.M."/>
            <person name="Sperschneider J."/>
            <person name="Matny O."/>
            <person name="Nguyen-Phuc H."/>
            <person name="Mago R."/>
            <person name="Raley C."/>
            <person name="Miller M.E."/>
            <person name="Silverstein K.A.T."/>
            <person name="Henningsen E."/>
            <person name="Hirsch C.D."/>
            <person name="Visser B."/>
            <person name="Pretorius Z.A."/>
            <person name="Steffenson B.J."/>
            <person name="Schwessinger B."/>
            <person name="Dodds P.N."/>
            <person name="Figueroa M."/>
        </authorList>
    </citation>
    <scope>NUCLEOTIDE SEQUENCE [LARGE SCALE GENOMIC DNA]</scope>
    <source>
        <strain evidence="1 2">Ug99</strain>
    </source>
</reference>
<protein>
    <submittedName>
        <fullName evidence="1">Uncharacterized protein</fullName>
    </submittedName>
</protein>
<dbReference type="Proteomes" id="UP000325313">
    <property type="component" value="Unassembled WGS sequence"/>
</dbReference>
<name>A0A5B0RU73_PUCGR</name>
<evidence type="ECO:0000313" key="2">
    <source>
        <dbReference type="Proteomes" id="UP000325313"/>
    </source>
</evidence>
<gene>
    <name evidence="1" type="ORF">PGTUg99_011392</name>
</gene>
<evidence type="ECO:0000313" key="1">
    <source>
        <dbReference type="EMBL" id="KAA1129471.1"/>
    </source>
</evidence>
<sequence>MDPIKIMELIEDDARRQATIGRDNSANADFDSFLLRYHGIRDIHVHNRLKADLVEHLWSQLGRDETDDSED</sequence>